<dbReference type="Pfam" id="PF00391">
    <property type="entry name" value="PEP-utilizers"/>
    <property type="match status" value="1"/>
</dbReference>
<evidence type="ECO:0000259" key="1">
    <source>
        <dbReference type="Pfam" id="PF00391"/>
    </source>
</evidence>
<gene>
    <name evidence="2" type="ORF">PPSIR1_34477</name>
</gene>
<dbReference type="AlphaFoldDB" id="A6G7Q3"/>
<name>A6G7Q3_9BACT</name>
<dbReference type="Proteomes" id="UP000005801">
    <property type="component" value="Unassembled WGS sequence"/>
</dbReference>
<dbReference type="eggNOG" id="COG1080">
    <property type="taxonomic scope" value="Bacteria"/>
</dbReference>
<dbReference type="STRING" id="391625.PPSIR1_34477"/>
<dbReference type="GO" id="GO:0016772">
    <property type="term" value="F:transferase activity, transferring phosphorus-containing groups"/>
    <property type="evidence" value="ECO:0007669"/>
    <property type="project" value="InterPro"/>
</dbReference>
<dbReference type="InterPro" id="IPR036637">
    <property type="entry name" value="Phosphohistidine_dom_sf"/>
</dbReference>
<reference evidence="2 3" key="1">
    <citation type="submission" date="2007-06" db="EMBL/GenBank/DDBJ databases">
        <authorList>
            <person name="Shimkets L."/>
            <person name="Ferriera S."/>
            <person name="Johnson J."/>
            <person name="Kravitz S."/>
            <person name="Beeson K."/>
            <person name="Sutton G."/>
            <person name="Rogers Y.-H."/>
            <person name="Friedman R."/>
            <person name="Frazier M."/>
            <person name="Venter J.C."/>
        </authorList>
    </citation>
    <scope>NUCLEOTIDE SEQUENCE [LARGE SCALE GENOMIC DNA]</scope>
    <source>
        <strain evidence="2 3">SIR-1</strain>
    </source>
</reference>
<dbReference type="SUPFAM" id="SSF52009">
    <property type="entry name" value="Phosphohistidine domain"/>
    <property type="match status" value="1"/>
</dbReference>
<dbReference type="RefSeq" id="WP_006972748.1">
    <property type="nucleotide sequence ID" value="NZ_ABCS01000035.1"/>
</dbReference>
<dbReference type="OrthoDB" id="5483407at2"/>
<evidence type="ECO:0000313" key="3">
    <source>
        <dbReference type="Proteomes" id="UP000005801"/>
    </source>
</evidence>
<feature type="domain" description="PEP-utilising enzyme mobile" evidence="1">
    <location>
        <begin position="585"/>
        <end position="653"/>
    </location>
</feature>
<accession>A6G7Q3</accession>
<sequence length="665" mass="71025">MSFQIGEAPDREDLHRFPKVARQHELAARGLPVPPGVVLDLARARQLFAPTADAVEDGARSWVEAVFAGQAEDERLGTQLIARSAGSREDQGTASGAGLGMSIAGIGSLPELHAALSMIEAHGRMSGMGDLLGEQTLILLQREVPRRALLVVVRDGLSGRFYVEVHGPEAGPEPLAEGRSPSWSGALDEWSDDSRELVEALADSVAGSEAGPHGVDLEIVVDPAGNPWIVQARPLTAPLHPGWPAFLAALEAEGSREPLDGRLILDGEHNPTPLSPAHAWVMEQLRRDRPGKSGDPAILAGWLYVRALPRELGKDPFASDTAMAAREALAWLSEQALPKARAQLEAFDDQLGHRPPLGEALDAAWALFLTMIDSYVEHLVPARRAALAALGPAALEHSGASTDPLTLRDRNNFLDVLPATWDVASPSLAELFTGPEVEKEAAAAGPALDGDEDEVAVARLLGEWDDHLFALGLAPLRRLWLYAADRLRFVQPERVFLLTGDELVTLDTDRAGLGDARSFDELLDARARRWTAHAELEPPARIVDGLPVPHSLGGQLRGLAIGESFTGAVVQRRDLRDLLSDPPASNTVLCIPALTAQAAVALHRLGVRAVCTEYGGALAHGALMARELGLSALIGCRGCTRLTEGQAVRVDTRARRLIPLAGKSS</sequence>
<protein>
    <recommendedName>
        <fullName evidence="1">PEP-utilising enzyme mobile domain-containing protein</fullName>
    </recommendedName>
</protein>
<dbReference type="InterPro" id="IPR008279">
    <property type="entry name" value="PEP-util_enz_mobile_dom"/>
</dbReference>
<organism evidence="2 3">
    <name type="scientific">Plesiocystis pacifica SIR-1</name>
    <dbReference type="NCBI Taxonomy" id="391625"/>
    <lineage>
        <taxon>Bacteria</taxon>
        <taxon>Pseudomonadati</taxon>
        <taxon>Myxococcota</taxon>
        <taxon>Polyangia</taxon>
        <taxon>Nannocystales</taxon>
        <taxon>Nannocystaceae</taxon>
        <taxon>Plesiocystis</taxon>
    </lineage>
</organism>
<dbReference type="EMBL" id="ABCS01000035">
    <property type="protein sequence ID" value="EDM78131.1"/>
    <property type="molecule type" value="Genomic_DNA"/>
</dbReference>
<evidence type="ECO:0000313" key="2">
    <source>
        <dbReference type="EMBL" id="EDM78131.1"/>
    </source>
</evidence>
<dbReference type="Gene3D" id="3.50.30.10">
    <property type="entry name" value="Phosphohistidine domain"/>
    <property type="match status" value="1"/>
</dbReference>
<comment type="caution">
    <text evidence="2">The sequence shown here is derived from an EMBL/GenBank/DDBJ whole genome shotgun (WGS) entry which is preliminary data.</text>
</comment>
<keyword evidence="3" id="KW-1185">Reference proteome</keyword>
<proteinExistence type="predicted"/>